<organism evidence="2 3">
    <name type="scientific">Massilia frigida</name>
    <dbReference type="NCBI Taxonomy" id="2609281"/>
    <lineage>
        <taxon>Bacteria</taxon>
        <taxon>Pseudomonadati</taxon>
        <taxon>Pseudomonadota</taxon>
        <taxon>Betaproteobacteria</taxon>
        <taxon>Burkholderiales</taxon>
        <taxon>Oxalobacteraceae</taxon>
        <taxon>Telluria group</taxon>
        <taxon>Massilia</taxon>
    </lineage>
</organism>
<protein>
    <submittedName>
        <fullName evidence="2">Transporter substrate-binding domain-containing protein</fullName>
    </submittedName>
</protein>
<dbReference type="EMBL" id="WHJG01000004">
    <property type="protein sequence ID" value="NHZ78737.1"/>
    <property type="molecule type" value="Genomic_DNA"/>
</dbReference>
<evidence type="ECO:0000313" key="3">
    <source>
        <dbReference type="Proteomes" id="UP000621455"/>
    </source>
</evidence>
<name>A0ABX0N0D5_9BURK</name>
<feature type="signal peptide" evidence="1">
    <location>
        <begin position="1"/>
        <end position="24"/>
    </location>
</feature>
<sequence length="245" mass="26573">MFKRSACLAALIVPLAGAAAPAAAAPAADLIMIAPLNQAMPLAQFHNDKLSGGILKDLDEAIAQRLGRSIVHVSVAGEQVSEALAAGKADGICYVRPFWIDGQYDWSRPLIPDAEMVASVQGAPPVRSLADLRDRPVGTVAGYRYPRVEQVLGLRFQRSESLTMEENLRKLMAGGVRHTVIARSTLAYQMRINKSLRLRQDLVFASFKAQCAFSKTAGVPFEEINQAINGLIDDGSVDQILARYR</sequence>
<dbReference type="Gene3D" id="3.40.190.10">
    <property type="entry name" value="Periplasmic binding protein-like II"/>
    <property type="match status" value="2"/>
</dbReference>
<dbReference type="SUPFAM" id="SSF53850">
    <property type="entry name" value="Periplasmic binding protein-like II"/>
    <property type="match status" value="1"/>
</dbReference>
<dbReference type="Proteomes" id="UP000621455">
    <property type="component" value="Unassembled WGS sequence"/>
</dbReference>
<keyword evidence="1" id="KW-0732">Signal</keyword>
<keyword evidence="3" id="KW-1185">Reference proteome</keyword>
<dbReference type="RefSeq" id="WP_167085722.1">
    <property type="nucleotide sequence ID" value="NZ_WHJG01000004.1"/>
</dbReference>
<feature type="chain" id="PRO_5045578518" evidence="1">
    <location>
        <begin position="25"/>
        <end position="245"/>
    </location>
</feature>
<gene>
    <name evidence="2" type="ORF">F2P44_05515</name>
</gene>
<evidence type="ECO:0000256" key="1">
    <source>
        <dbReference type="SAM" id="SignalP"/>
    </source>
</evidence>
<evidence type="ECO:0000313" key="2">
    <source>
        <dbReference type="EMBL" id="NHZ78737.1"/>
    </source>
</evidence>
<accession>A0ABX0N0D5</accession>
<proteinExistence type="predicted"/>
<comment type="caution">
    <text evidence="2">The sequence shown here is derived from an EMBL/GenBank/DDBJ whole genome shotgun (WGS) entry which is preliminary data.</text>
</comment>
<reference evidence="2 3" key="1">
    <citation type="submission" date="2019-10" db="EMBL/GenBank/DDBJ databases">
        <title>Taxonomy of Antarctic Massilia spp.: description of Massilia rubra sp. nov., Massilia aquatica sp. nov., Massilia mucilaginosa sp. nov., Massilia frigida sp. nov. isolated from streams, lakes and regoliths.</title>
        <authorList>
            <person name="Holochova P."/>
            <person name="Sedlacek I."/>
            <person name="Kralova S."/>
            <person name="Maslanova I."/>
            <person name="Busse H.-J."/>
            <person name="Stankova E."/>
            <person name="Vrbovska V."/>
            <person name="Kovarovic V."/>
            <person name="Bartak M."/>
            <person name="Svec P."/>
            <person name="Pantucek R."/>
        </authorList>
    </citation>
    <scope>NUCLEOTIDE SEQUENCE [LARGE SCALE GENOMIC DNA]</scope>
    <source>
        <strain evidence="2 3">CCM 8695</strain>
    </source>
</reference>